<protein>
    <submittedName>
        <fullName evidence="2">Uncharacterized protein</fullName>
    </submittedName>
</protein>
<gene>
    <name evidence="2" type="ORF">F6B43_19195</name>
</gene>
<evidence type="ECO:0000313" key="2">
    <source>
        <dbReference type="EMBL" id="KAA9104497.1"/>
    </source>
</evidence>
<dbReference type="RefSeq" id="WP_150450686.1">
    <property type="nucleotide sequence ID" value="NZ_VYSA01000008.1"/>
</dbReference>
<evidence type="ECO:0000256" key="1">
    <source>
        <dbReference type="SAM" id="Phobius"/>
    </source>
</evidence>
<proteinExistence type="predicted"/>
<keyword evidence="1" id="KW-0812">Transmembrane</keyword>
<name>A0A5J5IV50_9MICO</name>
<keyword evidence="1" id="KW-1133">Transmembrane helix</keyword>
<comment type="caution">
    <text evidence="2">The sequence shown here is derived from an EMBL/GenBank/DDBJ whole genome shotgun (WGS) entry which is preliminary data.</text>
</comment>
<dbReference type="AlphaFoldDB" id="A0A5J5IV50"/>
<feature type="transmembrane region" description="Helical" evidence="1">
    <location>
        <begin position="20"/>
        <end position="38"/>
    </location>
</feature>
<keyword evidence="1" id="KW-0472">Membrane</keyword>
<organism evidence="2 3">
    <name type="scientific">Microbacterium rhizomatis</name>
    <dbReference type="NCBI Taxonomy" id="1631477"/>
    <lineage>
        <taxon>Bacteria</taxon>
        <taxon>Bacillati</taxon>
        <taxon>Actinomycetota</taxon>
        <taxon>Actinomycetes</taxon>
        <taxon>Micrococcales</taxon>
        <taxon>Microbacteriaceae</taxon>
        <taxon>Microbacterium</taxon>
    </lineage>
</organism>
<evidence type="ECO:0000313" key="3">
    <source>
        <dbReference type="Proteomes" id="UP000325827"/>
    </source>
</evidence>
<keyword evidence="3" id="KW-1185">Reference proteome</keyword>
<dbReference type="EMBL" id="VYSA01000008">
    <property type="protein sequence ID" value="KAA9104497.1"/>
    <property type="molecule type" value="Genomic_DNA"/>
</dbReference>
<dbReference type="OrthoDB" id="9929551at2"/>
<dbReference type="Proteomes" id="UP000325827">
    <property type="component" value="Unassembled WGS sequence"/>
</dbReference>
<reference evidence="3" key="1">
    <citation type="submission" date="2019-09" db="EMBL/GenBank/DDBJ databases">
        <title>Mumia zhuanghuii sp. nov. isolated from the intestinal contents of plateau pika (Ochotona curzoniae) in the Qinghai-Tibet plateau of China.</title>
        <authorList>
            <person name="Tian Z."/>
        </authorList>
    </citation>
    <scope>NUCLEOTIDE SEQUENCE [LARGE SCALE GENOMIC DNA]</scope>
    <source>
        <strain evidence="3">JCM 30598</strain>
    </source>
</reference>
<accession>A0A5J5IV50</accession>
<sequence length="61" mass="6675">MAWLIVLNVIFISNSGNPSWACPASVFSILVWVTVMLITDSRYRKAASGSGSPQRPSTHPR</sequence>